<evidence type="ECO:0000256" key="1">
    <source>
        <dbReference type="SAM" id="Phobius"/>
    </source>
</evidence>
<dbReference type="RefSeq" id="WP_345412654.1">
    <property type="nucleotide sequence ID" value="NZ_BAABHO010000009.1"/>
</dbReference>
<accession>A0ABP9AL86</accession>
<keyword evidence="1" id="KW-1133">Transmembrane helix</keyword>
<evidence type="ECO:0000313" key="3">
    <source>
        <dbReference type="Proteomes" id="UP001500928"/>
    </source>
</evidence>
<protein>
    <recommendedName>
        <fullName evidence="4">Hydrophobic protein</fullName>
    </recommendedName>
</protein>
<evidence type="ECO:0000313" key="2">
    <source>
        <dbReference type="EMBL" id="GAA4783002.1"/>
    </source>
</evidence>
<dbReference type="Proteomes" id="UP001500928">
    <property type="component" value="Unassembled WGS sequence"/>
</dbReference>
<sequence length="54" mass="5678">MLALIGILLVIWLVLAILGFVVKGLFWLAVVGIVLFLGTAAYGAVKRRAGAPRG</sequence>
<name>A0ABP9AL86_9PSEU</name>
<keyword evidence="3" id="KW-1185">Reference proteome</keyword>
<proteinExistence type="predicted"/>
<gene>
    <name evidence="2" type="ORF">GCM10023200_15550</name>
</gene>
<dbReference type="EMBL" id="BAABHO010000009">
    <property type="protein sequence ID" value="GAA4783002.1"/>
    <property type="molecule type" value="Genomic_DNA"/>
</dbReference>
<evidence type="ECO:0008006" key="4">
    <source>
        <dbReference type="Google" id="ProtNLM"/>
    </source>
</evidence>
<keyword evidence="1" id="KW-0812">Transmembrane</keyword>
<keyword evidence="1" id="KW-0472">Membrane</keyword>
<feature type="transmembrane region" description="Helical" evidence="1">
    <location>
        <begin position="26"/>
        <end position="45"/>
    </location>
</feature>
<organism evidence="2 3">
    <name type="scientific">Actinomycetospora chlora</name>
    <dbReference type="NCBI Taxonomy" id="663608"/>
    <lineage>
        <taxon>Bacteria</taxon>
        <taxon>Bacillati</taxon>
        <taxon>Actinomycetota</taxon>
        <taxon>Actinomycetes</taxon>
        <taxon>Pseudonocardiales</taxon>
        <taxon>Pseudonocardiaceae</taxon>
        <taxon>Actinomycetospora</taxon>
    </lineage>
</organism>
<comment type="caution">
    <text evidence="2">The sequence shown here is derived from an EMBL/GenBank/DDBJ whole genome shotgun (WGS) entry which is preliminary data.</text>
</comment>
<reference evidence="3" key="1">
    <citation type="journal article" date="2019" name="Int. J. Syst. Evol. Microbiol.">
        <title>The Global Catalogue of Microorganisms (GCM) 10K type strain sequencing project: providing services to taxonomists for standard genome sequencing and annotation.</title>
        <authorList>
            <consortium name="The Broad Institute Genomics Platform"/>
            <consortium name="The Broad Institute Genome Sequencing Center for Infectious Disease"/>
            <person name="Wu L."/>
            <person name="Ma J."/>
        </authorList>
    </citation>
    <scope>NUCLEOTIDE SEQUENCE [LARGE SCALE GENOMIC DNA]</scope>
    <source>
        <strain evidence="3">JCM 17979</strain>
    </source>
</reference>